<proteinExistence type="predicted"/>
<keyword evidence="2" id="KW-1185">Reference proteome</keyword>
<gene>
    <name evidence="1" type="ORF">RASY3_01540</name>
</gene>
<reference evidence="1 2" key="1">
    <citation type="submission" date="2013-06" db="EMBL/GenBank/DDBJ databases">
        <title>Rumen cellulosomics: divergent fiber-degrading strategies revealed by comparative genome-wide analysis of six Ruminococcal strains.</title>
        <authorList>
            <person name="Dassa B."/>
            <person name="Borovok I."/>
            <person name="Lamed R."/>
            <person name="Flint H."/>
            <person name="Yeoman C.J."/>
            <person name="White B."/>
            <person name="Bayer E.A."/>
        </authorList>
    </citation>
    <scope>NUCLEOTIDE SEQUENCE [LARGE SCALE GENOMIC DNA]</scope>
    <source>
        <strain evidence="1 2">SY3</strain>
    </source>
</reference>
<dbReference type="EMBL" id="JEOB01000001">
    <property type="protein sequence ID" value="EXM40948.1"/>
    <property type="molecule type" value="Genomic_DNA"/>
</dbReference>
<protein>
    <submittedName>
        <fullName evidence="1">Uncharacterized protein</fullName>
    </submittedName>
</protein>
<sequence length="145" mass="16746">MIDKQKIDARAKQLNTMAAQGVPLEDNADLPDTLYYKTLCLLYGEYRRHIISVEEARKQKLKLTKDYIDSKYAIDKYHDGVKAAMELDKLIAPESKFKGMSKQEAFERLLRFQAILNGTLSKYDGDMPSMYSRLLEELRDDNDGD</sequence>
<dbReference type="PATRIC" id="fig|1341156.4.peg.33"/>
<evidence type="ECO:0000313" key="2">
    <source>
        <dbReference type="Proteomes" id="UP000021369"/>
    </source>
</evidence>
<dbReference type="Proteomes" id="UP000021369">
    <property type="component" value="Unassembled WGS sequence"/>
</dbReference>
<comment type="caution">
    <text evidence="1">The sequence shown here is derived from an EMBL/GenBank/DDBJ whole genome shotgun (WGS) entry which is preliminary data.</text>
</comment>
<dbReference type="AlphaFoldDB" id="A0A011W2B2"/>
<evidence type="ECO:0000313" key="1">
    <source>
        <dbReference type="EMBL" id="EXM40948.1"/>
    </source>
</evidence>
<organism evidence="1 2">
    <name type="scientific">Ruminococcus albus SY3</name>
    <dbReference type="NCBI Taxonomy" id="1341156"/>
    <lineage>
        <taxon>Bacteria</taxon>
        <taxon>Bacillati</taxon>
        <taxon>Bacillota</taxon>
        <taxon>Clostridia</taxon>
        <taxon>Eubacteriales</taxon>
        <taxon>Oscillospiraceae</taxon>
        <taxon>Ruminococcus</taxon>
    </lineage>
</organism>
<dbReference type="RefSeq" id="WP_037284536.1">
    <property type="nucleotide sequence ID" value="NZ_JEOB01000001.1"/>
</dbReference>
<accession>A0A011W2B2</accession>
<name>A0A011W2B2_RUMAL</name>